<proteinExistence type="predicted"/>
<accession>A0ABR4E352</accession>
<evidence type="ECO:0000313" key="2">
    <source>
        <dbReference type="Proteomes" id="UP001600888"/>
    </source>
</evidence>
<gene>
    <name evidence="1" type="ORF">FJTKL_00339</name>
</gene>
<protein>
    <submittedName>
        <fullName evidence="1">Uncharacterized protein</fullName>
    </submittedName>
</protein>
<dbReference type="Proteomes" id="UP001600888">
    <property type="component" value="Unassembled WGS sequence"/>
</dbReference>
<comment type="caution">
    <text evidence="1">The sequence shown here is derived from an EMBL/GenBank/DDBJ whole genome shotgun (WGS) entry which is preliminary data.</text>
</comment>
<keyword evidence="2" id="KW-1185">Reference proteome</keyword>
<name>A0ABR4E352_9PEZI</name>
<evidence type="ECO:0000313" key="1">
    <source>
        <dbReference type="EMBL" id="KAL2276852.1"/>
    </source>
</evidence>
<sequence length="221" mass="23312">MTESGTETQVYRACQVNCVFIKYRPPEAWRYQLCYPLRTPFARMCRCRPASNRKTMPRVVRCLTTETVQGAALSLQGVDNVQRCDGLTLGVLGVGDGVTDDTLEEGLEDGAGLLVDHGRNTLDTTTTGETSDGGLGDTLDVVTKNLAVTLGTSLPEALAALATLGRVATDATRADMCVDGEGEYSRPVMLIGGGEKCGLLKVDCLGTATGITDKDAVLSGS</sequence>
<organism evidence="1 2">
    <name type="scientific">Diaporthe vaccinii</name>
    <dbReference type="NCBI Taxonomy" id="105482"/>
    <lineage>
        <taxon>Eukaryota</taxon>
        <taxon>Fungi</taxon>
        <taxon>Dikarya</taxon>
        <taxon>Ascomycota</taxon>
        <taxon>Pezizomycotina</taxon>
        <taxon>Sordariomycetes</taxon>
        <taxon>Sordariomycetidae</taxon>
        <taxon>Diaporthales</taxon>
        <taxon>Diaporthaceae</taxon>
        <taxon>Diaporthe</taxon>
        <taxon>Diaporthe eres species complex</taxon>
    </lineage>
</organism>
<dbReference type="EMBL" id="JBAWTH010000106">
    <property type="protein sequence ID" value="KAL2276852.1"/>
    <property type="molecule type" value="Genomic_DNA"/>
</dbReference>
<reference evidence="1 2" key="1">
    <citation type="submission" date="2024-03" db="EMBL/GenBank/DDBJ databases">
        <title>A high-quality draft genome sequence of Diaporthe vaccinii, a causative agent of upright dieback and viscid rot disease in cranberry plants.</title>
        <authorList>
            <person name="Sarrasin M."/>
            <person name="Lang B.F."/>
            <person name="Burger G."/>
        </authorList>
    </citation>
    <scope>NUCLEOTIDE SEQUENCE [LARGE SCALE GENOMIC DNA]</scope>
    <source>
        <strain evidence="1 2">IS7</strain>
    </source>
</reference>